<dbReference type="AlphaFoldDB" id="A0A1N7QXS3"/>
<feature type="transmembrane region" description="Helical" evidence="1">
    <location>
        <begin position="62"/>
        <end position="81"/>
    </location>
</feature>
<sequence length="122" mass="14303">MKTFVKNDFYIQLSFLVIGLILVFLGIVVFENATVFLFYFIVGIPQLISFISRAFQKTKKSWLFIVYGIFIVPVWISWLIILAFNNNNDVTNFFGYILIASVFYSPVLAILYIIDCYKTYEY</sequence>
<dbReference type="Proteomes" id="UP000185781">
    <property type="component" value="Unassembled WGS sequence"/>
</dbReference>
<evidence type="ECO:0000256" key="1">
    <source>
        <dbReference type="SAM" id="Phobius"/>
    </source>
</evidence>
<name>A0A1N7QXS3_9FLAO</name>
<dbReference type="OrthoDB" id="1270942at2"/>
<protein>
    <submittedName>
        <fullName evidence="2">Uncharacterized protein</fullName>
    </submittedName>
</protein>
<evidence type="ECO:0000313" key="2">
    <source>
        <dbReference type="EMBL" id="SIT27636.1"/>
    </source>
</evidence>
<dbReference type="STRING" id="373672.SAMN05421785_12210"/>
<keyword evidence="1" id="KW-0472">Membrane</keyword>
<reference evidence="2 3" key="1">
    <citation type="submission" date="2017-01" db="EMBL/GenBank/DDBJ databases">
        <authorList>
            <person name="Mah S.A."/>
            <person name="Swanson W.J."/>
            <person name="Moy G.W."/>
            <person name="Vacquier V.D."/>
        </authorList>
    </citation>
    <scope>NUCLEOTIDE SEQUENCE [LARGE SCALE GENOMIC DNA]</scope>
    <source>
        <strain evidence="2 3">DSM 18014</strain>
    </source>
</reference>
<dbReference type="RefSeq" id="WP_076396572.1">
    <property type="nucleotide sequence ID" value="NZ_CP115857.1"/>
</dbReference>
<proteinExistence type="predicted"/>
<feature type="transmembrane region" description="Helical" evidence="1">
    <location>
        <begin position="93"/>
        <end position="114"/>
    </location>
</feature>
<keyword evidence="1" id="KW-1133">Transmembrane helix</keyword>
<accession>A0A1N7QXS3</accession>
<organism evidence="2 3">
    <name type="scientific">Chryseobacterium gambrini</name>
    <dbReference type="NCBI Taxonomy" id="373672"/>
    <lineage>
        <taxon>Bacteria</taxon>
        <taxon>Pseudomonadati</taxon>
        <taxon>Bacteroidota</taxon>
        <taxon>Flavobacteriia</taxon>
        <taxon>Flavobacteriales</taxon>
        <taxon>Weeksellaceae</taxon>
        <taxon>Chryseobacterium group</taxon>
        <taxon>Chryseobacterium</taxon>
    </lineage>
</organism>
<feature type="transmembrane region" description="Helical" evidence="1">
    <location>
        <begin position="36"/>
        <end position="55"/>
    </location>
</feature>
<dbReference type="EMBL" id="FTOV01000022">
    <property type="protein sequence ID" value="SIT27636.1"/>
    <property type="molecule type" value="Genomic_DNA"/>
</dbReference>
<feature type="transmembrane region" description="Helical" evidence="1">
    <location>
        <begin position="9"/>
        <end position="30"/>
    </location>
</feature>
<evidence type="ECO:0000313" key="3">
    <source>
        <dbReference type="Proteomes" id="UP000185781"/>
    </source>
</evidence>
<gene>
    <name evidence="2" type="ORF">SAMN05421785_12210</name>
</gene>
<keyword evidence="1" id="KW-0812">Transmembrane</keyword>